<dbReference type="Gene3D" id="4.10.280.10">
    <property type="entry name" value="Helix-loop-helix DNA-binding domain"/>
    <property type="match status" value="1"/>
</dbReference>
<reference evidence="5" key="2">
    <citation type="submission" date="2019-11" db="UniProtKB">
        <authorList>
            <consortium name="WormBaseParasite"/>
        </authorList>
    </citation>
    <scope>IDENTIFICATION</scope>
</reference>
<dbReference type="Pfam" id="PF00010">
    <property type="entry name" value="HLH"/>
    <property type="match status" value="1"/>
</dbReference>
<dbReference type="Proteomes" id="UP000267029">
    <property type="component" value="Unassembled WGS sequence"/>
</dbReference>
<gene>
    <name evidence="3" type="ORF">MCOS_LOCUS10370</name>
</gene>
<evidence type="ECO:0000313" key="5">
    <source>
        <dbReference type="WBParaSite" id="MCU_012710-RA"/>
    </source>
</evidence>
<dbReference type="AlphaFoldDB" id="A0A0R3UR64"/>
<evidence type="ECO:0000313" key="3">
    <source>
        <dbReference type="EMBL" id="VDD84367.1"/>
    </source>
</evidence>
<dbReference type="EMBL" id="UXSR01006234">
    <property type="protein sequence ID" value="VDD84367.1"/>
    <property type="molecule type" value="Genomic_DNA"/>
</dbReference>
<dbReference type="InterPro" id="IPR036638">
    <property type="entry name" value="HLH_DNA-bd_sf"/>
</dbReference>
<evidence type="ECO:0000256" key="1">
    <source>
        <dbReference type="SAM" id="MobiDB-lite"/>
    </source>
</evidence>
<dbReference type="PROSITE" id="PS50888">
    <property type="entry name" value="BHLH"/>
    <property type="match status" value="1"/>
</dbReference>
<dbReference type="SUPFAM" id="SSF47459">
    <property type="entry name" value="HLH, helix-loop-helix DNA-binding domain"/>
    <property type="match status" value="1"/>
</dbReference>
<dbReference type="GO" id="GO:0046983">
    <property type="term" value="F:protein dimerization activity"/>
    <property type="evidence" value="ECO:0007669"/>
    <property type="project" value="InterPro"/>
</dbReference>
<dbReference type="InterPro" id="IPR011598">
    <property type="entry name" value="bHLH_dom"/>
</dbReference>
<dbReference type="OrthoDB" id="6264573at2759"/>
<evidence type="ECO:0000259" key="2">
    <source>
        <dbReference type="PROSITE" id="PS50888"/>
    </source>
</evidence>
<protein>
    <submittedName>
        <fullName evidence="5">BHLH domain-containing protein</fullName>
    </submittedName>
</protein>
<name>A0A0R3UR64_MESCO</name>
<sequence>MSPQQTRGLSKRGRGSTMQLEQRQAMRRIKKQEFERRRRARISEKMRELYDLVMSLVGGDSRNHSRLDKKTLLNTCIEVLQTLLHVTRDMPEVQARLRTVVGQTLGSRTDPSVHQDKESMPSPTPIQPSTALTEKTLKIANATPESGYHDSFASCLQLHIHNQPKFSADTDVTFTPIRRLLDGTHHHLPLSQFRNISKIQDYPLDLSIPIRHDKGTQLWRPYET</sequence>
<dbReference type="WBParaSite" id="MCU_012710-RA">
    <property type="protein sequence ID" value="MCU_012710-RA"/>
    <property type="gene ID" value="MCU_012710"/>
</dbReference>
<proteinExistence type="predicted"/>
<reference evidence="3 4" key="1">
    <citation type="submission" date="2018-10" db="EMBL/GenBank/DDBJ databases">
        <authorList>
            <consortium name="Pathogen Informatics"/>
        </authorList>
    </citation>
    <scope>NUCLEOTIDE SEQUENCE [LARGE SCALE GENOMIC DNA]</scope>
</reference>
<feature type="region of interest" description="Disordered" evidence="1">
    <location>
        <begin position="1"/>
        <end position="24"/>
    </location>
</feature>
<organism evidence="3 4">
    <name type="scientific">Mesocestoides corti</name>
    <name type="common">Flatworm</name>
    <dbReference type="NCBI Taxonomy" id="53468"/>
    <lineage>
        <taxon>Eukaryota</taxon>
        <taxon>Metazoa</taxon>
        <taxon>Spiralia</taxon>
        <taxon>Lophotrochozoa</taxon>
        <taxon>Platyhelminthes</taxon>
        <taxon>Cestoda</taxon>
        <taxon>Eucestoda</taxon>
        <taxon>Cyclophyllidea</taxon>
        <taxon>Mesocestoididae</taxon>
        <taxon>Mesocestoides</taxon>
    </lineage>
</organism>
<evidence type="ECO:0000313" key="4">
    <source>
        <dbReference type="Proteomes" id="UP000267029"/>
    </source>
</evidence>
<feature type="region of interest" description="Disordered" evidence="1">
    <location>
        <begin position="104"/>
        <end position="129"/>
    </location>
</feature>
<accession>A0A0R3UR64</accession>
<keyword evidence="4" id="KW-1185">Reference proteome</keyword>
<feature type="domain" description="BHLH" evidence="2">
    <location>
        <begin position="26"/>
        <end position="83"/>
    </location>
</feature>